<dbReference type="PANTHER" id="PTHR30146:SF144">
    <property type="entry name" value="LACI-FAMILY TRANSCRIPTION REGULATOR"/>
    <property type="match status" value="1"/>
</dbReference>
<keyword evidence="1" id="KW-0805">Transcription regulation</keyword>
<name>A0A015SNW9_BACFG</name>
<sequence length="354" mass="40629">MNKLPERIRIKDIARLANVSVGTVDRVLHGRSGVSEASRKRVEEILKQLDYQPNMYASALASNKKYTFACLLPKHLEGEYWTDVQKGIREAVTTYSDFNISANITHYDPYDYNSFVATSQAVIEEQPDGVMFAPTVPQYTKGFTDALNELGIPYIYIDSQIKDAPPLAFFGQNSHQSGYFAARMLMLLAVNDREIVIFRKIHEGVIGSNQQESREIGFRQYMQEHHPACNILELNLHADLNIEDSRMLDDFFSEHPDVKHGITFNSKVYIIGEYLQQRRKSDFSLIGYDLLERNVTCLKEGTVSFLIAQQPELQGFNSIKTLCDHLIFRKEVTCTNYMPIDLLTKENIDYYHSK</sequence>
<dbReference type="Gene3D" id="1.10.260.40">
    <property type="entry name" value="lambda repressor-like DNA-binding domains"/>
    <property type="match status" value="1"/>
</dbReference>
<dbReference type="AlphaFoldDB" id="A0A015SNW9"/>
<evidence type="ECO:0000313" key="5">
    <source>
        <dbReference type="EMBL" id="EXY73929.1"/>
    </source>
</evidence>
<keyword evidence="2" id="KW-0238">DNA-binding</keyword>
<dbReference type="SUPFAM" id="SSF53822">
    <property type="entry name" value="Periplasmic binding protein-like I"/>
    <property type="match status" value="1"/>
</dbReference>
<dbReference type="Pfam" id="PF00356">
    <property type="entry name" value="LacI"/>
    <property type="match status" value="1"/>
</dbReference>
<feature type="domain" description="HTH lacI-type" evidence="4">
    <location>
        <begin position="8"/>
        <end position="62"/>
    </location>
</feature>
<dbReference type="CDD" id="cd01392">
    <property type="entry name" value="HTH_LacI"/>
    <property type="match status" value="1"/>
</dbReference>
<dbReference type="GO" id="GO:0000976">
    <property type="term" value="F:transcription cis-regulatory region binding"/>
    <property type="evidence" value="ECO:0007669"/>
    <property type="project" value="TreeGrafter"/>
</dbReference>
<dbReference type="RefSeq" id="WP_022348169.1">
    <property type="nucleotide sequence ID" value="NZ_JGCY01000329.1"/>
</dbReference>
<dbReference type="InterPro" id="IPR010982">
    <property type="entry name" value="Lambda_DNA-bd_dom_sf"/>
</dbReference>
<dbReference type="InterPro" id="IPR000843">
    <property type="entry name" value="HTH_LacI"/>
</dbReference>
<dbReference type="PANTHER" id="PTHR30146">
    <property type="entry name" value="LACI-RELATED TRANSCRIPTIONAL REPRESSOR"/>
    <property type="match status" value="1"/>
</dbReference>
<dbReference type="GO" id="GO:0003700">
    <property type="term" value="F:DNA-binding transcription factor activity"/>
    <property type="evidence" value="ECO:0007669"/>
    <property type="project" value="TreeGrafter"/>
</dbReference>
<dbReference type="PATRIC" id="fig|1339315.3.peg.3002"/>
<evidence type="ECO:0000256" key="1">
    <source>
        <dbReference type="ARBA" id="ARBA00023015"/>
    </source>
</evidence>
<evidence type="ECO:0000256" key="3">
    <source>
        <dbReference type="ARBA" id="ARBA00023163"/>
    </source>
</evidence>
<proteinExistence type="predicted"/>
<keyword evidence="3" id="KW-0804">Transcription</keyword>
<accession>A0A015SNW9</accession>
<protein>
    <submittedName>
        <fullName evidence="5">Bacterial regulatory s, lacI family protein</fullName>
    </submittedName>
</protein>
<dbReference type="EMBL" id="JGCY01000329">
    <property type="protein sequence ID" value="EXY73929.1"/>
    <property type="molecule type" value="Genomic_DNA"/>
</dbReference>
<dbReference type="PROSITE" id="PS50932">
    <property type="entry name" value="HTH_LACI_2"/>
    <property type="match status" value="1"/>
</dbReference>
<dbReference type="SUPFAM" id="SSF47413">
    <property type="entry name" value="lambda repressor-like DNA-binding domains"/>
    <property type="match status" value="1"/>
</dbReference>
<dbReference type="PROSITE" id="PS00356">
    <property type="entry name" value="HTH_LACI_1"/>
    <property type="match status" value="1"/>
</dbReference>
<evidence type="ECO:0000256" key="2">
    <source>
        <dbReference type="ARBA" id="ARBA00023125"/>
    </source>
</evidence>
<dbReference type="Pfam" id="PF13407">
    <property type="entry name" value="Peripla_BP_4"/>
    <property type="match status" value="1"/>
</dbReference>
<dbReference type="SMART" id="SM00354">
    <property type="entry name" value="HTH_LACI"/>
    <property type="match status" value="1"/>
</dbReference>
<organism evidence="5 6">
    <name type="scientific">Bacteroides fragilis str. 3988T(B)14</name>
    <dbReference type="NCBI Taxonomy" id="1339315"/>
    <lineage>
        <taxon>Bacteria</taxon>
        <taxon>Pseudomonadati</taxon>
        <taxon>Bacteroidota</taxon>
        <taxon>Bacteroidia</taxon>
        <taxon>Bacteroidales</taxon>
        <taxon>Bacteroidaceae</taxon>
        <taxon>Bacteroides</taxon>
    </lineage>
</organism>
<dbReference type="InterPro" id="IPR025997">
    <property type="entry name" value="SBP_2_dom"/>
</dbReference>
<dbReference type="CDD" id="cd06307">
    <property type="entry name" value="PBP1_sugar_binding"/>
    <property type="match status" value="1"/>
</dbReference>
<gene>
    <name evidence="5" type="ORF">M124_2291</name>
</gene>
<dbReference type="Gene3D" id="3.40.50.2300">
    <property type="match status" value="2"/>
</dbReference>
<dbReference type="InterPro" id="IPR028082">
    <property type="entry name" value="Peripla_BP_I"/>
</dbReference>
<evidence type="ECO:0000259" key="4">
    <source>
        <dbReference type="PROSITE" id="PS50932"/>
    </source>
</evidence>
<reference evidence="5 6" key="1">
    <citation type="submission" date="2014-02" db="EMBL/GenBank/DDBJ databases">
        <authorList>
            <person name="Sears C."/>
            <person name="Carroll K."/>
            <person name="Sack B.R."/>
            <person name="Qadri F."/>
            <person name="Myers L.L."/>
            <person name="Chung G.-T."/>
            <person name="Escheverria P."/>
            <person name="Fraser C.M."/>
            <person name="Sadzewicz L."/>
            <person name="Shefchek K.A."/>
            <person name="Tallon L."/>
            <person name="Das S.P."/>
            <person name="Daugherty S."/>
            <person name="Mongodin E.F."/>
        </authorList>
    </citation>
    <scope>NUCLEOTIDE SEQUENCE [LARGE SCALE GENOMIC DNA]</scope>
    <source>
        <strain evidence="6">3988T(B)14</strain>
    </source>
</reference>
<evidence type="ECO:0000313" key="6">
    <source>
        <dbReference type="Proteomes" id="UP000020529"/>
    </source>
</evidence>
<comment type="caution">
    <text evidence="5">The sequence shown here is derived from an EMBL/GenBank/DDBJ whole genome shotgun (WGS) entry which is preliminary data.</text>
</comment>
<dbReference type="Proteomes" id="UP000020529">
    <property type="component" value="Unassembled WGS sequence"/>
</dbReference>